<organism evidence="7 8">
    <name type="scientific">Reticulomyxa filosa</name>
    <dbReference type="NCBI Taxonomy" id="46433"/>
    <lineage>
        <taxon>Eukaryota</taxon>
        <taxon>Sar</taxon>
        <taxon>Rhizaria</taxon>
        <taxon>Retaria</taxon>
        <taxon>Foraminifera</taxon>
        <taxon>Monothalamids</taxon>
        <taxon>Reticulomyxidae</taxon>
        <taxon>Reticulomyxa</taxon>
    </lineage>
</organism>
<dbReference type="GO" id="GO:0032040">
    <property type="term" value="C:small-subunit processome"/>
    <property type="evidence" value="ECO:0007669"/>
    <property type="project" value="TreeGrafter"/>
</dbReference>
<proteinExistence type="predicted"/>
<keyword evidence="2" id="KW-0698">rRNA processing</keyword>
<dbReference type="GO" id="GO:0034388">
    <property type="term" value="C:Pwp2p-containing subcomplex of 90S preribosome"/>
    <property type="evidence" value="ECO:0007669"/>
    <property type="project" value="TreeGrafter"/>
</dbReference>
<dbReference type="Proteomes" id="UP000023152">
    <property type="component" value="Unassembled WGS sequence"/>
</dbReference>
<feature type="region of interest" description="Disordered" evidence="6">
    <location>
        <begin position="82"/>
        <end position="138"/>
    </location>
</feature>
<name>X6NRG2_RETFI</name>
<evidence type="ECO:0000256" key="5">
    <source>
        <dbReference type="ARBA" id="ARBA00023242"/>
    </source>
</evidence>
<evidence type="ECO:0000256" key="6">
    <source>
        <dbReference type="SAM" id="MobiDB-lite"/>
    </source>
</evidence>
<feature type="compositionally biased region" description="Basic and acidic residues" evidence="6">
    <location>
        <begin position="99"/>
        <end position="114"/>
    </location>
</feature>
<dbReference type="InterPro" id="IPR045161">
    <property type="entry name" value="Utp18"/>
</dbReference>
<keyword evidence="8" id="KW-1185">Reference proteome</keyword>
<comment type="caution">
    <text evidence="7">The sequence shown here is derived from an EMBL/GenBank/DDBJ whole genome shotgun (WGS) entry which is preliminary data.</text>
</comment>
<comment type="subcellular location">
    <subcellularLocation>
        <location evidence="1">Nucleus</location>
        <location evidence="1">Nucleolus</location>
    </subcellularLocation>
</comment>
<keyword evidence="3" id="KW-0853">WD repeat</keyword>
<reference evidence="7 8" key="1">
    <citation type="journal article" date="2013" name="Curr. Biol.">
        <title>The Genome of the Foraminiferan Reticulomyxa filosa.</title>
        <authorList>
            <person name="Glockner G."/>
            <person name="Hulsmann N."/>
            <person name="Schleicher M."/>
            <person name="Noegel A.A."/>
            <person name="Eichinger L."/>
            <person name="Gallinger C."/>
            <person name="Pawlowski J."/>
            <person name="Sierra R."/>
            <person name="Euteneuer U."/>
            <person name="Pillet L."/>
            <person name="Moustafa A."/>
            <person name="Platzer M."/>
            <person name="Groth M."/>
            <person name="Szafranski K."/>
            <person name="Schliwa M."/>
        </authorList>
    </citation>
    <scope>NUCLEOTIDE SEQUENCE [LARGE SCALE GENOMIC DNA]</scope>
</reference>
<evidence type="ECO:0000313" key="8">
    <source>
        <dbReference type="Proteomes" id="UP000023152"/>
    </source>
</evidence>
<gene>
    <name evidence="7" type="ORF">RFI_08263</name>
</gene>
<evidence type="ECO:0000256" key="2">
    <source>
        <dbReference type="ARBA" id="ARBA00022552"/>
    </source>
</evidence>
<evidence type="ECO:0000256" key="4">
    <source>
        <dbReference type="ARBA" id="ARBA00022737"/>
    </source>
</evidence>
<evidence type="ECO:0000256" key="1">
    <source>
        <dbReference type="ARBA" id="ARBA00004604"/>
    </source>
</evidence>
<dbReference type="EMBL" id="ASPP01006417">
    <property type="protein sequence ID" value="ETO28865.1"/>
    <property type="molecule type" value="Genomic_DNA"/>
</dbReference>
<sequence length="204" mass="23403">MKSTERGKKRSFKEVENSEEFENKVFGNVSVQSKKKKLNSGPSEVSKESNSVWVDPDDSQLTVNLGKKLKHLRATFTEKAVTGDELVDRQRKNYNTINKDNDWATIEQDKKKSESEEEEEQEKRADQKQVDTPSDGTDMFTTSARFVVFEKNAIPPNNIASTDLGEINGKSPHQVKTSPKKTFFFFLHSQFREKSYWEVYVPPG</sequence>
<keyword evidence="5" id="KW-0539">Nucleus</keyword>
<feature type="region of interest" description="Disordered" evidence="6">
    <location>
        <begin position="32"/>
        <end position="58"/>
    </location>
</feature>
<dbReference type="GO" id="GO:0006364">
    <property type="term" value="P:rRNA processing"/>
    <property type="evidence" value="ECO:0007669"/>
    <property type="project" value="UniProtKB-KW"/>
</dbReference>
<dbReference type="AlphaFoldDB" id="X6NRG2"/>
<evidence type="ECO:0000313" key="7">
    <source>
        <dbReference type="EMBL" id="ETO28865.1"/>
    </source>
</evidence>
<dbReference type="PANTHER" id="PTHR18359">
    <property type="entry name" value="WD-REPEAT PROTEIN-RELATED"/>
    <property type="match status" value="1"/>
</dbReference>
<dbReference type="PANTHER" id="PTHR18359:SF0">
    <property type="entry name" value="U3 SMALL NUCLEOLAR RNA-ASSOCIATED PROTEIN 18 HOMOLOG"/>
    <property type="match status" value="1"/>
</dbReference>
<keyword evidence="4" id="KW-0677">Repeat</keyword>
<protein>
    <submittedName>
        <fullName evidence="7">Uncharacterized protein</fullName>
    </submittedName>
</protein>
<accession>X6NRG2</accession>
<feature type="compositionally biased region" description="Polar residues" evidence="6">
    <location>
        <begin position="40"/>
        <end position="52"/>
    </location>
</feature>
<evidence type="ECO:0000256" key="3">
    <source>
        <dbReference type="ARBA" id="ARBA00022574"/>
    </source>
</evidence>